<protein>
    <submittedName>
        <fullName evidence="1">Uncharacterized protein</fullName>
    </submittedName>
</protein>
<evidence type="ECO:0000313" key="1">
    <source>
        <dbReference type="EMBL" id="KAI3360564.1"/>
    </source>
</evidence>
<dbReference type="Proteomes" id="UP000831701">
    <property type="component" value="Chromosome 16"/>
</dbReference>
<dbReference type="EMBL" id="CM041546">
    <property type="protein sequence ID" value="KAI3360564.1"/>
    <property type="molecule type" value="Genomic_DNA"/>
</dbReference>
<proteinExistence type="predicted"/>
<sequence>MFRNGVPALSINHGSGTLTLQLPPKSTVTDRRWHRLDIISDGKAVQLILDQCGGAAVNEVEGAGGAAEETDESGCRAAGETPGNERYLNVFQPLQLGGAKATSPHRRYRSFTGCIRNLVVDSQVYDLASPGESVDSAPGCRLTDGVCVTAAGPSCGVQASCHADWGSFSCECHPGYTGHKCDRAVPEFSFDSGSVVRYQLRGGGSSRRTNVQLLLRTRATSGTLLSVTSREANEYIVMEIAEGHLSVRANLGDGAHALRLPGQRVDIGQWILVSLLRHDNLFTLRLEQGGGSREVQARLGGRREIVIHPASVMFGNGPDTGDKTDFQGCLRDVRFNGQVLPLDGQSRDLVMVLERRGVTSGCSSNACSGQPCQSPLRCVDLWRKHQCRCPGGQVTVTDDSGQQRCVPSPCGPSSCRNGGICQALSPDNYRCRCQEGFRGPHCELGQEKVHRLAALSPSSILAISMCLLVFFGKLFVSLVLVAVTVWNQKGSRNKFRKRGVYHIPAEHESWEDIRENILNYNEEGGGEQDQNGYDITELKRPLCSSLSQSSSCTTAPLIKSSPGSQEEVHPSGSSCSSSGAPYLSIPHHHHHHHHHHTARRRHLQLHRNATQPTVTTPPTQAGRRAEASDGGGYADVPAGSRSHVDFKSYVARIICEADNDNEAFPPDAYHVWCVEGSGSSAGSLSSLGSAASRRNISTSPRSEDEEDDDEGGFVYDRLSRWGPKFQALSEMYDRPQLALTYRDAVAYIQRSHSHDLLPHHH</sequence>
<organism evidence="1 2">
    <name type="scientific">Scortum barcoo</name>
    <name type="common">barcoo grunter</name>
    <dbReference type="NCBI Taxonomy" id="214431"/>
    <lineage>
        <taxon>Eukaryota</taxon>
        <taxon>Metazoa</taxon>
        <taxon>Chordata</taxon>
        <taxon>Craniata</taxon>
        <taxon>Vertebrata</taxon>
        <taxon>Euteleostomi</taxon>
        <taxon>Actinopterygii</taxon>
        <taxon>Neopterygii</taxon>
        <taxon>Teleostei</taxon>
        <taxon>Neoteleostei</taxon>
        <taxon>Acanthomorphata</taxon>
        <taxon>Eupercaria</taxon>
        <taxon>Centrarchiformes</taxon>
        <taxon>Terapontoidei</taxon>
        <taxon>Terapontidae</taxon>
        <taxon>Scortum</taxon>
    </lineage>
</organism>
<accession>A0ACB8VYR1</accession>
<evidence type="ECO:0000313" key="2">
    <source>
        <dbReference type="Proteomes" id="UP000831701"/>
    </source>
</evidence>
<keyword evidence="2" id="KW-1185">Reference proteome</keyword>
<comment type="caution">
    <text evidence="1">The sequence shown here is derived from an EMBL/GenBank/DDBJ whole genome shotgun (WGS) entry which is preliminary data.</text>
</comment>
<name>A0ACB8VYR1_9TELE</name>
<reference evidence="1" key="1">
    <citation type="submission" date="2022-04" db="EMBL/GenBank/DDBJ databases">
        <title>Jade perch genome.</title>
        <authorList>
            <person name="Chao B."/>
        </authorList>
    </citation>
    <scope>NUCLEOTIDE SEQUENCE</scope>
    <source>
        <strain evidence="1">CB-2022</strain>
    </source>
</reference>
<gene>
    <name evidence="1" type="ORF">L3Q82_002285</name>
</gene>